<gene>
    <name evidence="2" type="ORF">A3B21_04605</name>
</gene>
<dbReference type="Proteomes" id="UP000176897">
    <property type="component" value="Unassembled WGS sequence"/>
</dbReference>
<evidence type="ECO:0000313" key="2">
    <source>
        <dbReference type="EMBL" id="OGL81701.1"/>
    </source>
</evidence>
<evidence type="ECO:0000313" key="3">
    <source>
        <dbReference type="Proteomes" id="UP000176897"/>
    </source>
</evidence>
<comment type="caution">
    <text evidence="2">The sequence shown here is derived from an EMBL/GenBank/DDBJ whole genome shotgun (WGS) entry which is preliminary data.</text>
</comment>
<keyword evidence="1" id="KW-0472">Membrane</keyword>
<accession>A0A1F7UTS9</accession>
<keyword evidence="1" id="KW-0812">Transmembrane</keyword>
<dbReference type="STRING" id="1802401.A3B21_04605"/>
<evidence type="ECO:0008006" key="4">
    <source>
        <dbReference type="Google" id="ProtNLM"/>
    </source>
</evidence>
<proteinExistence type="predicted"/>
<organism evidence="2 3">
    <name type="scientific">Candidatus Uhrbacteria bacterium RIFCSPLOWO2_01_FULL_47_24</name>
    <dbReference type="NCBI Taxonomy" id="1802401"/>
    <lineage>
        <taxon>Bacteria</taxon>
        <taxon>Candidatus Uhriibacteriota</taxon>
    </lineage>
</organism>
<sequence length="142" mass="15808">MQQFTVPQFIDVEDKIIGPVTTRQFIIMLATALLIFIFYKLLAFTPFLILAVILFGVGGTIAFARINGQPFHFFLLNFLQTFRSPKLQLWDKTPTEAFLQAAIRVTPALPAKVSPRKEVLTSSRLAEISLIVDTGGAYTGES</sequence>
<name>A0A1F7UTS9_9BACT</name>
<dbReference type="Pfam" id="PF12666">
    <property type="entry name" value="PrgI"/>
    <property type="match status" value="1"/>
</dbReference>
<feature type="transmembrane region" description="Helical" evidence="1">
    <location>
        <begin position="48"/>
        <end position="66"/>
    </location>
</feature>
<feature type="transmembrane region" description="Helical" evidence="1">
    <location>
        <begin position="25"/>
        <end position="42"/>
    </location>
</feature>
<protein>
    <recommendedName>
        <fullName evidence="4">PrgI family protein</fullName>
    </recommendedName>
</protein>
<dbReference type="AlphaFoldDB" id="A0A1F7UTS9"/>
<reference evidence="2 3" key="1">
    <citation type="journal article" date="2016" name="Nat. Commun.">
        <title>Thousands of microbial genomes shed light on interconnected biogeochemical processes in an aquifer system.</title>
        <authorList>
            <person name="Anantharaman K."/>
            <person name="Brown C.T."/>
            <person name="Hug L.A."/>
            <person name="Sharon I."/>
            <person name="Castelle C.J."/>
            <person name="Probst A.J."/>
            <person name="Thomas B.C."/>
            <person name="Singh A."/>
            <person name="Wilkins M.J."/>
            <person name="Karaoz U."/>
            <person name="Brodie E.L."/>
            <person name="Williams K.H."/>
            <person name="Hubbard S.S."/>
            <person name="Banfield J.F."/>
        </authorList>
    </citation>
    <scope>NUCLEOTIDE SEQUENCE [LARGE SCALE GENOMIC DNA]</scope>
</reference>
<dbReference type="EMBL" id="MGEJ01000003">
    <property type="protein sequence ID" value="OGL81701.1"/>
    <property type="molecule type" value="Genomic_DNA"/>
</dbReference>
<dbReference type="InterPro" id="IPR024414">
    <property type="entry name" value="Uncharacterised_PrgI"/>
</dbReference>
<keyword evidence="1" id="KW-1133">Transmembrane helix</keyword>
<evidence type="ECO:0000256" key="1">
    <source>
        <dbReference type="SAM" id="Phobius"/>
    </source>
</evidence>